<keyword evidence="3" id="KW-1003">Cell membrane</keyword>
<dbReference type="InParanoid" id="Q02BP6"/>
<accession>Q02BP6</accession>
<evidence type="ECO:0000256" key="5">
    <source>
        <dbReference type="ARBA" id="ARBA00022989"/>
    </source>
</evidence>
<dbReference type="PANTHER" id="PTHR30558">
    <property type="entry name" value="EXBD MEMBRANE COMPONENT OF PMF-DRIVEN MACROMOLECULE IMPORT SYSTEM"/>
    <property type="match status" value="1"/>
</dbReference>
<dbReference type="AlphaFoldDB" id="Q02BP6"/>
<comment type="similarity">
    <text evidence="2 7">Belongs to the ExbD/TolR family.</text>
</comment>
<evidence type="ECO:0000256" key="2">
    <source>
        <dbReference type="ARBA" id="ARBA00005811"/>
    </source>
</evidence>
<protein>
    <submittedName>
        <fullName evidence="9">Biopolymer transport protein ExbD/TolR</fullName>
    </submittedName>
</protein>
<organism evidence="9">
    <name type="scientific">Solibacter usitatus (strain Ellin6076)</name>
    <dbReference type="NCBI Taxonomy" id="234267"/>
    <lineage>
        <taxon>Bacteria</taxon>
        <taxon>Pseudomonadati</taxon>
        <taxon>Acidobacteriota</taxon>
        <taxon>Terriglobia</taxon>
        <taxon>Bryobacterales</taxon>
        <taxon>Solibacteraceae</taxon>
        <taxon>Candidatus Solibacter</taxon>
    </lineage>
</organism>
<dbReference type="InterPro" id="IPR003400">
    <property type="entry name" value="ExbD"/>
</dbReference>
<evidence type="ECO:0000256" key="3">
    <source>
        <dbReference type="ARBA" id="ARBA00022475"/>
    </source>
</evidence>
<keyword evidence="7" id="KW-0653">Protein transport</keyword>
<dbReference type="STRING" id="234267.Acid_0510"/>
<dbReference type="KEGG" id="sus:Acid_0510"/>
<dbReference type="EMBL" id="CP000473">
    <property type="protein sequence ID" value="ABJ81520.1"/>
    <property type="molecule type" value="Genomic_DNA"/>
</dbReference>
<feature type="transmembrane region" description="Helical" evidence="8">
    <location>
        <begin position="30"/>
        <end position="52"/>
    </location>
</feature>
<reference evidence="9" key="1">
    <citation type="submission" date="2006-10" db="EMBL/GenBank/DDBJ databases">
        <title>Complete sequence of Solibacter usitatus Ellin6076.</title>
        <authorList>
            <consortium name="US DOE Joint Genome Institute"/>
            <person name="Copeland A."/>
            <person name="Lucas S."/>
            <person name="Lapidus A."/>
            <person name="Barry K."/>
            <person name="Detter J.C."/>
            <person name="Glavina del Rio T."/>
            <person name="Hammon N."/>
            <person name="Israni S."/>
            <person name="Dalin E."/>
            <person name="Tice H."/>
            <person name="Pitluck S."/>
            <person name="Thompson L.S."/>
            <person name="Brettin T."/>
            <person name="Bruce D."/>
            <person name="Han C."/>
            <person name="Tapia R."/>
            <person name="Gilna P."/>
            <person name="Schmutz J."/>
            <person name="Larimer F."/>
            <person name="Land M."/>
            <person name="Hauser L."/>
            <person name="Kyrpides N."/>
            <person name="Mikhailova N."/>
            <person name="Janssen P.H."/>
            <person name="Kuske C.R."/>
            <person name="Richardson P."/>
        </authorList>
    </citation>
    <scope>NUCLEOTIDE SEQUENCE</scope>
    <source>
        <strain evidence="9">Ellin6076</strain>
    </source>
</reference>
<evidence type="ECO:0000256" key="1">
    <source>
        <dbReference type="ARBA" id="ARBA00004162"/>
    </source>
</evidence>
<evidence type="ECO:0000256" key="8">
    <source>
        <dbReference type="SAM" id="Phobius"/>
    </source>
</evidence>
<evidence type="ECO:0000313" key="9">
    <source>
        <dbReference type="EMBL" id="ABJ81520.1"/>
    </source>
</evidence>
<sequence>MAFSINSGGGLGSRRRHGSPALSEINVTPFVDVVLVLLIIFMLTAHVMEFGIEVDVPKTKFTKTDAPDLPVVTITKEGLIKLNTDAVNINSLASVIKQKYPKAKGVYVRADKETIWDPIAQVTAELGAAGLPVNMVTQPEDSSSKGRR</sequence>
<proteinExistence type="inferred from homology"/>
<gene>
    <name evidence="9" type="ordered locus">Acid_0510</name>
</gene>
<comment type="subcellular location">
    <subcellularLocation>
        <location evidence="1">Cell membrane</location>
        <topology evidence="1">Single-pass membrane protein</topology>
    </subcellularLocation>
    <subcellularLocation>
        <location evidence="7">Cell membrane</location>
        <topology evidence="7">Single-pass type II membrane protein</topology>
    </subcellularLocation>
</comment>
<dbReference type="Pfam" id="PF02472">
    <property type="entry name" value="ExbD"/>
    <property type="match status" value="1"/>
</dbReference>
<evidence type="ECO:0000256" key="6">
    <source>
        <dbReference type="ARBA" id="ARBA00023136"/>
    </source>
</evidence>
<evidence type="ECO:0000256" key="7">
    <source>
        <dbReference type="RuleBase" id="RU003879"/>
    </source>
</evidence>
<name>Q02BP6_SOLUE</name>
<dbReference type="OrthoDB" id="129545at2"/>
<dbReference type="GO" id="GO:0022857">
    <property type="term" value="F:transmembrane transporter activity"/>
    <property type="evidence" value="ECO:0007669"/>
    <property type="project" value="InterPro"/>
</dbReference>
<keyword evidence="5 8" id="KW-1133">Transmembrane helix</keyword>
<dbReference type="PANTHER" id="PTHR30558:SF7">
    <property type="entry name" value="TOL-PAL SYSTEM PROTEIN TOLR"/>
    <property type="match status" value="1"/>
</dbReference>
<evidence type="ECO:0000256" key="4">
    <source>
        <dbReference type="ARBA" id="ARBA00022692"/>
    </source>
</evidence>
<keyword evidence="6 8" id="KW-0472">Membrane</keyword>
<dbReference type="Gene3D" id="3.30.420.270">
    <property type="match status" value="1"/>
</dbReference>
<dbReference type="GO" id="GO:0015031">
    <property type="term" value="P:protein transport"/>
    <property type="evidence" value="ECO:0007669"/>
    <property type="project" value="UniProtKB-KW"/>
</dbReference>
<keyword evidence="4 7" id="KW-0812">Transmembrane</keyword>
<dbReference type="eggNOG" id="COG0848">
    <property type="taxonomic scope" value="Bacteria"/>
</dbReference>
<dbReference type="HOGENOM" id="CLU_085305_1_3_0"/>
<keyword evidence="7" id="KW-0813">Transport</keyword>
<dbReference type="GO" id="GO:0005886">
    <property type="term" value="C:plasma membrane"/>
    <property type="evidence" value="ECO:0007669"/>
    <property type="project" value="UniProtKB-SubCell"/>
</dbReference>